<evidence type="ECO:0000313" key="8">
    <source>
        <dbReference type="EnsemblMetazoa" id="CLYHEMP002735.1"/>
    </source>
</evidence>
<dbReference type="GO" id="GO:0008270">
    <property type="term" value="F:zinc ion binding"/>
    <property type="evidence" value="ECO:0007669"/>
    <property type="project" value="UniProtKB-KW"/>
</dbReference>
<keyword evidence="2 4" id="KW-0863">Zinc-finger</keyword>
<dbReference type="GeneID" id="136817795"/>
<accession>A0A7M5WIV1</accession>
<evidence type="ECO:0000256" key="3">
    <source>
        <dbReference type="ARBA" id="ARBA00022833"/>
    </source>
</evidence>
<evidence type="ECO:0000256" key="2">
    <source>
        <dbReference type="ARBA" id="ARBA00022771"/>
    </source>
</evidence>
<dbReference type="SMART" id="SM00184">
    <property type="entry name" value="RING"/>
    <property type="match status" value="1"/>
</dbReference>
<evidence type="ECO:0000256" key="4">
    <source>
        <dbReference type="PROSITE-ProRule" id="PRU00207"/>
    </source>
</evidence>
<dbReference type="InterPro" id="IPR013083">
    <property type="entry name" value="Znf_RING/FYVE/PHD"/>
</dbReference>
<proteinExistence type="predicted"/>
<dbReference type="Proteomes" id="UP000594262">
    <property type="component" value="Unplaced"/>
</dbReference>
<dbReference type="InterPro" id="IPR001293">
    <property type="entry name" value="Znf_TRAF"/>
</dbReference>
<dbReference type="InterPro" id="IPR017907">
    <property type="entry name" value="Znf_RING_CS"/>
</dbReference>
<evidence type="ECO:0000259" key="6">
    <source>
        <dbReference type="PROSITE" id="PS50089"/>
    </source>
</evidence>
<dbReference type="InterPro" id="IPR001841">
    <property type="entry name" value="Znf_RING"/>
</dbReference>
<evidence type="ECO:0000256" key="1">
    <source>
        <dbReference type="ARBA" id="ARBA00022723"/>
    </source>
</evidence>
<dbReference type="SUPFAM" id="SSF57850">
    <property type="entry name" value="RING/U-box"/>
    <property type="match status" value="1"/>
</dbReference>
<dbReference type="AlphaFoldDB" id="A0A7M5WIV1"/>
<keyword evidence="5" id="KW-0175">Coiled coil</keyword>
<protein>
    <submittedName>
        <fullName evidence="8">Uncharacterized protein</fullName>
    </submittedName>
</protein>
<evidence type="ECO:0000259" key="7">
    <source>
        <dbReference type="PROSITE" id="PS50145"/>
    </source>
</evidence>
<dbReference type="PANTHER" id="PTHR10131">
    <property type="entry name" value="TNF RECEPTOR ASSOCIATED FACTOR"/>
    <property type="match status" value="1"/>
</dbReference>
<evidence type="ECO:0000256" key="5">
    <source>
        <dbReference type="SAM" id="Coils"/>
    </source>
</evidence>
<feature type="domain" description="TRAF-type" evidence="7">
    <location>
        <begin position="173"/>
        <end position="230"/>
    </location>
</feature>
<dbReference type="RefSeq" id="XP_066930213.1">
    <property type="nucleotide sequence ID" value="XM_067074112.1"/>
</dbReference>
<dbReference type="SUPFAM" id="SSF49599">
    <property type="entry name" value="TRAF domain-like"/>
    <property type="match status" value="2"/>
</dbReference>
<dbReference type="PROSITE" id="PS00518">
    <property type="entry name" value="ZF_RING_1"/>
    <property type="match status" value="1"/>
</dbReference>
<dbReference type="OrthoDB" id="5945824at2759"/>
<keyword evidence="1 4" id="KW-0479">Metal-binding</keyword>
<name>A0A7M5WIV1_9CNID</name>
<dbReference type="Pfam" id="PF00097">
    <property type="entry name" value="zf-C3HC4"/>
    <property type="match status" value="1"/>
</dbReference>
<evidence type="ECO:0000313" key="9">
    <source>
        <dbReference type="Proteomes" id="UP000594262"/>
    </source>
</evidence>
<dbReference type="InterPro" id="IPR018957">
    <property type="entry name" value="Znf_C3HC4_RING-type"/>
</dbReference>
<dbReference type="EnsemblMetazoa" id="CLYHEMT002735.1">
    <property type="protein sequence ID" value="CLYHEMP002735.1"/>
    <property type="gene ID" value="CLYHEMG002735"/>
</dbReference>
<organism evidence="8 9">
    <name type="scientific">Clytia hemisphaerica</name>
    <dbReference type="NCBI Taxonomy" id="252671"/>
    <lineage>
        <taxon>Eukaryota</taxon>
        <taxon>Metazoa</taxon>
        <taxon>Cnidaria</taxon>
        <taxon>Hydrozoa</taxon>
        <taxon>Hydroidolina</taxon>
        <taxon>Leptothecata</taxon>
        <taxon>Obeliida</taxon>
        <taxon>Clytiidae</taxon>
        <taxon>Clytia</taxon>
    </lineage>
</organism>
<dbReference type="Pfam" id="PF02176">
    <property type="entry name" value="zf-TRAF"/>
    <property type="match status" value="1"/>
</dbReference>
<dbReference type="PROSITE" id="PS50145">
    <property type="entry name" value="ZF_TRAF"/>
    <property type="match status" value="2"/>
</dbReference>
<reference evidence="8" key="1">
    <citation type="submission" date="2021-01" db="UniProtKB">
        <authorList>
            <consortium name="EnsemblMetazoa"/>
        </authorList>
    </citation>
    <scope>IDENTIFICATION</scope>
</reference>
<feature type="domain" description="RING-type" evidence="6">
    <location>
        <begin position="30"/>
        <end position="74"/>
    </location>
</feature>
<dbReference type="Gene3D" id="3.30.40.10">
    <property type="entry name" value="Zinc/RING finger domain, C3HC4 (zinc finger)"/>
    <property type="match status" value="3"/>
</dbReference>
<dbReference type="PROSITE" id="PS50089">
    <property type="entry name" value="ZF_RING_2"/>
    <property type="match status" value="1"/>
</dbReference>
<keyword evidence="3 4" id="KW-0862">Zinc</keyword>
<feature type="domain" description="TRAF-type" evidence="7">
    <location>
        <begin position="119"/>
        <end position="161"/>
    </location>
</feature>
<keyword evidence="9" id="KW-1185">Reference proteome</keyword>
<sequence length="516" mass="60335">MAEAFDQIPQADRGYDFDLVKKEQGTNFQCSICHLILRDPYTTPCHHAFCHVCITQWGNELTNAKRPTTCPNCNNVYDQKQIHQDGFIDRMVKTSLDVKCKLHEVGCSWQGKIIDYQDHQRTCEYETIPCENEGCLEMQMRKNLPKHQQICEYRLTQCGYCELKNPIIQMKDHHKECPMMKVICLNEECNVQVLRKDIEGHLSQDCLYEVVGCDYFDLGCLKKLQRCKMEEHLKENIVEHQLMMLKDYKVTKEKLIETNNDLKQEKLKNEELTAKLETANETMEQLEYRMEFISENSQSIQHGYNVIINAISWLLSEIFQNLSSIPNAQILVNLHVIDLINKRNEFLAGLLANDYESTKVQLETVVAPFKIYDKNYGKFHIHDVVTRRIKPHYLYKTDTGSFIRIELPGVKKVLSIACLDYRKFNGLDRYERKSENVIVGHDKYSVLVFLSEKDLIPEKTKLEIISRTQQGFDPGQSDTLDVHHWRAGKIKITNVLDRKQEGDYLLIFLYTIDEKT</sequence>
<feature type="zinc finger region" description="TRAF-type" evidence="4">
    <location>
        <begin position="173"/>
        <end position="230"/>
    </location>
</feature>
<feature type="coiled-coil region" evidence="5">
    <location>
        <begin position="245"/>
        <end position="296"/>
    </location>
</feature>
<feature type="zinc finger region" description="TRAF-type" evidence="4">
    <location>
        <begin position="119"/>
        <end position="161"/>
    </location>
</feature>